<keyword evidence="2" id="KW-1185">Reference proteome</keyword>
<accession>A0ACB8T7E7</accession>
<proteinExistence type="predicted"/>
<organism evidence="1 2">
    <name type="scientific">Artomyces pyxidatus</name>
    <dbReference type="NCBI Taxonomy" id="48021"/>
    <lineage>
        <taxon>Eukaryota</taxon>
        <taxon>Fungi</taxon>
        <taxon>Dikarya</taxon>
        <taxon>Basidiomycota</taxon>
        <taxon>Agaricomycotina</taxon>
        <taxon>Agaricomycetes</taxon>
        <taxon>Russulales</taxon>
        <taxon>Auriscalpiaceae</taxon>
        <taxon>Artomyces</taxon>
    </lineage>
</organism>
<comment type="caution">
    <text evidence="1">The sequence shown here is derived from an EMBL/GenBank/DDBJ whole genome shotgun (WGS) entry which is preliminary data.</text>
</comment>
<reference evidence="1" key="1">
    <citation type="submission" date="2021-03" db="EMBL/GenBank/DDBJ databases">
        <authorList>
            <consortium name="DOE Joint Genome Institute"/>
            <person name="Ahrendt S."/>
            <person name="Looney B.P."/>
            <person name="Miyauchi S."/>
            <person name="Morin E."/>
            <person name="Drula E."/>
            <person name="Courty P.E."/>
            <person name="Chicoki N."/>
            <person name="Fauchery L."/>
            <person name="Kohler A."/>
            <person name="Kuo A."/>
            <person name="Labutti K."/>
            <person name="Pangilinan J."/>
            <person name="Lipzen A."/>
            <person name="Riley R."/>
            <person name="Andreopoulos W."/>
            <person name="He G."/>
            <person name="Johnson J."/>
            <person name="Barry K.W."/>
            <person name="Grigoriev I.V."/>
            <person name="Nagy L."/>
            <person name="Hibbett D."/>
            <person name="Henrissat B."/>
            <person name="Matheny P.B."/>
            <person name="Labbe J."/>
            <person name="Martin F."/>
        </authorList>
    </citation>
    <scope>NUCLEOTIDE SEQUENCE</scope>
    <source>
        <strain evidence="1">HHB10654</strain>
    </source>
</reference>
<dbReference type="Proteomes" id="UP000814140">
    <property type="component" value="Unassembled WGS sequence"/>
</dbReference>
<dbReference type="EMBL" id="MU277197">
    <property type="protein sequence ID" value="KAI0064794.1"/>
    <property type="molecule type" value="Genomic_DNA"/>
</dbReference>
<reference evidence="1" key="2">
    <citation type="journal article" date="2022" name="New Phytol.">
        <title>Evolutionary transition to the ectomycorrhizal habit in the genomes of a hyperdiverse lineage of mushroom-forming fungi.</title>
        <authorList>
            <person name="Looney B."/>
            <person name="Miyauchi S."/>
            <person name="Morin E."/>
            <person name="Drula E."/>
            <person name="Courty P.E."/>
            <person name="Kohler A."/>
            <person name="Kuo A."/>
            <person name="LaButti K."/>
            <person name="Pangilinan J."/>
            <person name="Lipzen A."/>
            <person name="Riley R."/>
            <person name="Andreopoulos W."/>
            <person name="He G."/>
            <person name="Johnson J."/>
            <person name="Nolan M."/>
            <person name="Tritt A."/>
            <person name="Barry K.W."/>
            <person name="Grigoriev I.V."/>
            <person name="Nagy L.G."/>
            <person name="Hibbett D."/>
            <person name="Henrissat B."/>
            <person name="Matheny P.B."/>
            <person name="Labbe J."/>
            <person name="Martin F.M."/>
        </authorList>
    </citation>
    <scope>NUCLEOTIDE SEQUENCE</scope>
    <source>
        <strain evidence="1">HHB10654</strain>
    </source>
</reference>
<gene>
    <name evidence="1" type="ORF">BV25DRAFT_189242</name>
</gene>
<evidence type="ECO:0000313" key="1">
    <source>
        <dbReference type="EMBL" id="KAI0064794.1"/>
    </source>
</evidence>
<evidence type="ECO:0000313" key="2">
    <source>
        <dbReference type="Proteomes" id="UP000814140"/>
    </source>
</evidence>
<name>A0ACB8T7E7_9AGAM</name>
<protein>
    <submittedName>
        <fullName evidence="1">Uncharacterized protein</fullName>
    </submittedName>
</protein>
<sequence>MSYFSVPGQNQSQAQGQQQQQRAPGSQHPQPNLPPTAQYSQQAQQQRQQSHPSSGSSQQSTAIQRAHTLPAPVARQPESFTEVKELRTTFSPNIIRTPGHYRHSSRGGGGGIYSPPLTSSANPRPAPATISHAVQRSHSHPHPNVNPSPNSSAALSRQHSAPSPIIPSSSGDPSRERRSTSIAHLSHFAEEPEGMLSPLVGTLPTSSDSSESSESTVTGAPGGSGGLGHGTRNALHPYVPSGNFGYSSPQRTPPRGQRHRSRSRSDSSSGSESDSDTESESDSEARRRRRERERYSRPSPSSYHRHRPHTRSSSRSAGHGYTPQHTQPRTPTHVSPLGGPAPGPYTPSPIYTPSPVYTPPSATRPTYTPPRANPLPAPPTTSHVFATHVSLPPPQQRTPPAGTWRQKLRYGYWNRRGDFVTPDMYVVYAPQDRANPPELANYPAATEGYRDHTGAFLRYEPTRPELAESLPRQGRPPKLPYEKFVTYVYI</sequence>